<organism evidence="2 3">
    <name type="scientific">Saponaria officinalis</name>
    <name type="common">Common soapwort</name>
    <name type="synonym">Lychnis saponaria</name>
    <dbReference type="NCBI Taxonomy" id="3572"/>
    <lineage>
        <taxon>Eukaryota</taxon>
        <taxon>Viridiplantae</taxon>
        <taxon>Streptophyta</taxon>
        <taxon>Embryophyta</taxon>
        <taxon>Tracheophyta</taxon>
        <taxon>Spermatophyta</taxon>
        <taxon>Magnoliopsida</taxon>
        <taxon>eudicotyledons</taxon>
        <taxon>Gunneridae</taxon>
        <taxon>Pentapetalae</taxon>
        <taxon>Caryophyllales</taxon>
        <taxon>Caryophyllaceae</taxon>
        <taxon>Caryophylleae</taxon>
        <taxon>Saponaria</taxon>
    </lineage>
</organism>
<dbReference type="EMBL" id="JBDFQZ010000010">
    <property type="protein sequence ID" value="KAK9684881.1"/>
    <property type="molecule type" value="Genomic_DNA"/>
</dbReference>
<dbReference type="AlphaFoldDB" id="A0AAW1I763"/>
<feature type="region of interest" description="Disordered" evidence="1">
    <location>
        <begin position="1"/>
        <end position="37"/>
    </location>
</feature>
<evidence type="ECO:0008006" key="4">
    <source>
        <dbReference type="Google" id="ProtNLM"/>
    </source>
</evidence>
<gene>
    <name evidence="2" type="ORF">RND81_10G239600</name>
</gene>
<evidence type="ECO:0000313" key="2">
    <source>
        <dbReference type="EMBL" id="KAK9684881.1"/>
    </source>
</evidence>
<dbReference type="SUPFAM" id="SSF54001">
    <property type="entry name" value="Cysteine proteinases"/>
    <property type="match status" value="1"/>
</dbReference>
<reference evidence="2" key="1">
    <citation type="submission" date="2024-03" db="EMBL/GenBank/DDBJ databases">
        <title>WGS assembly of Saponaria officinalis var. Norfolk2.</title>
        <authorList>
            <person name="Jenkins J."/>
            <person name="Shu S."/>
            <person name="Grimwood J."/>
            <person name="Barry K."/>
            <person name="Goodstein D."/>
            <person name="Schmutz J."/>
            <person name="Leebens-Mack J."/>
            <person name="Osbourn A."/>
        </authorList>
    </citation>
    <scope>NUCLEOTIDE SEQUENCE [LARGE SCALE GENOMIC DNA]</scope>
    <source>
        <strain evidence="2">JIC</strain>
    </source>
</reference>
<sequence>MDDDMFKFTYQRRKRGKSIKQQTEDDEKAKTEAEESKKSAIAEVEVELDDEMFKFTYQRRKKGKAPMTVAQLEEEERAKREADEENERWKGFEERIREEEERRSGVHETQLSRVIERLLISEGADIPGPSEEFSWKNVGSYGISSWPIDFSPLPKAQNQGRLGRCIPYSVFHLMQMQAAIMAIDRGVPIPNISLFCLLDKFESLPKRERTLGIFLGDLCKNNFARSETYSKTQEMLIQRAKYEFGIDWSYGIEPEGLDSKLFEEFMKYAIRNFGGVLLEYKVRETTGEGERSTVKVPLQKEKKKTGSKSREVAAIVDDNPDLGHVVVAFGFRPSEDEEDDYFILNSYGSEYGDEGCTSLKEIEVKLSDIHYIYVGQLRFL</sequence>
<feature type="compositionally biased region" description="Basic and acidic residues" evidence="1">
    <location>
        <begin position="27"/>
        <end position="37"/>
    </location>
</feature>
<name>A0AAW1I763_SAPOF</name>
<dbReference type="Proteomes" id="UP001443914">
    <property type="component" value="Unassembled WGS sequence"/>
</dbReference>
<dbReference type="InterPro" id="IPR038765">
    <property type="entry name" value="Papain-like_cys_pep_sf"/>
</dbReference>
<evidence type="ECO:0000313" key="3">
    <source>
        <dbReference type="Proteomes" id="UP001443914"/>
    </source>
</evidence>
<accession>A0AAW1I763</accession>
<feature type="compositionally biased region" description="Basic and acidic residues" evidence="1">
    <location>
        <begin position="76"/>
        <end position="88"/>
    </location>
</feature>
<evidence type="ECO:0000256" key="1">
    <source>
        <dbReference type="SAM" id="MobiDB-lite"/>
    </source>
</evidence>
<comment type="caution">
    <text evidence="2">The sequence shown here is derived from an EMBL/GenBank/DDBJ whole genome shotgun (WGS) entry which is preliminary data.</text>
</comment>
<feature type="region of interest" description="Disordered" evidence="1">
    <location>
        <begin position="64"/>
        <end position="88"/>
    </location>
</feature>
<protein>
    <recommendedName>
        <fullName evidence="4">Peptidase C1A papain C-terminal domain-containing protein</fullName>
    </recommendedName>
</protein>
<proteinExistence type="predicted"/>
<keyword evidence="3" id="KW-1185">Reference proteome</keyword>